<dbReference type="InterPro" id="IPR033897">
    <property type="entry name" value="SRF-like_MADS-box"/>
</dbReference>
<evidence type="ECO:0000256" key="1">
    <source>
        <dbReference type="ARBA" id="ARBA00004123"/>
    </source>
</evidence>
<keyword evidence="2" id="KW-0805">Transcription regulation</keyword>
<dbReference type="GeneID" id="104717240"/>
<proteinExistence type="predicted"/>
<evidence type="ECO:0000256" key="3">
    <source>
        <dbReference type="ARBA" id="ARBA00023125"/>
    </source>
</evidence>
<dbReference type="PANTHER" id="PTHR48019">
    <property type="entry name" value="SERUM RESPONSE FACTOR HOMOLOG"/>
    <property type="match status" value="1"/>
</dbReference>
<evidence type="ECO:0000313" key="8">
    <source>
        <dbReference type="Proteomes" id="UP000694864"/>
    </source>
</evidence>
<name>A0ABM0TY49_CAMSA</name>
<evidence type="ECO:0000256" key="5">
    <source>
        <dbReference type="ARBA" id="ARBA00023242"/>
    </source>
</evidence>
<reference evidence="9" key="2">
    <citation type="submission" date="2025-08" db="UniProtKB">
        <authorList>
            <consortium name="RefSeq"/>
        </authorList>
    </citation>
    <scope>IDENTIFICATION</scope>
    <source>
        <tissue evidence="9">Leaf</tissue>
    </source>
</reference>
<dbReference type="Gene3D" id="3.40.1810.10">
    <property type="entry name" value="Transcription factor, MADS-box"/>
    <property type="match status" value="1"/>
</dbReference>
<dbReference type="Proteomes" id="UP000694864">
    <property type="component" value="Chromosome 1"/>
</dbReference>
<feature type="domain" description="MADS-box" evidence="7">
    <location>
        <begin position="1"/>
        <end position="49"/>
    </location>
</feature>
<dbReference type="RefSeq" id="XP_010433119.1">
    <property type="nucleotide sequence ID" value="XM_010434817.1"/>
</dbReference>
<dbReference type="SMART" id="SM00432">
    <property type="entry name" value="MADS"/>
    <property type="match status" value="1"/>
</dbReference>
<feature type="region of interest" description="Disordered" evidence="6">
    <location>
        <begin position="180"/>
        <end position="201"/>
    </location>
</feature>
<dbReference type="InterPro" id="IPR050142">
    <property type="entry name" value="MADS-box/MEF2_TF"/>
</dbReference>
<evidence type="ECO:0000256" key="4">
    <source>
        <dbReference type="ARBA" id="ARBA00023163"/>
    </source>
</evidence>
<organism evidence="8 9">
    <name type="scientific">Camelina sativa</name>
    <name type="common">False flax</name>
    <name type="synonym">Myagrum sativum</name>
    <dbReference type="NCBI Taxonomy" id="90675"/>
    <lineage>
        <taxon>Eukaryota</taxon>
        <taxon>Viridiplantae</taxon>
        <taxon>Streptophyta</taxon>
        <taxon>Embryophyta</taxon>
        <taxon>Tracheophyta</taxon>
        <taxon>Spermatophyta</taxon>
        <taxon>Magnoliopsida</taxon>
        <taxon>eudicotyledons</taxon>
        <taxon>Gunneridae</taxon>
        <taxon>Pentapetalae</taxon>
        <taxon>rosids</taxon>
        <taxon>malvids</taxon>
        <taxon>Brassicales</taxon>
        <taxon>Brassicaceae</taxon>
        <taxon>Camelineae</taxon>
        <taxon>Camelina</taxon>
    </lineage>
</organism>
<dbReference type="CDD" id="cd00266">
    <property type="entry name" value="MADS_SRF_like"/>
    <property type="match status" value="1"/>
</dbReference>
<dbReference type="PROSITE" id="PS50066">
    <property type="entry name" value="MADS_BOX_2"/>
    <property type="match status" value="1"/>
</dbReference>
<evidence type="ECO:0000256" key="6">
    <source>
        <dbReference type="SAM" id="MobiDB-lite"/>
    </source>
</evidence>
<keyword evidence="5" id="KW-0539">Nucleus</keyword>
<feature type="compositionally biased region" description="Basic and acidic residues" evidence="6">
    <location>
        <begin position="281"/>
        <end position="292"/>
    </location>
</feature>
<evidence type="ECO:0000256" key="2">
    <source>
        <dbReference type="ARBA" id="ARBA00023015"/>
    </source>
</evidence>
<evidence type="ECO:0000259" key="7">
    <source>
        <dbReference type="PROSITE" id="PS50066"/>
    </source>
</evidence>
<accession>A0ABM0TY49</accession>
<reference evidence="8" key="1">
    <citation type="journal article" date="2014" name="Nat. Commun.">
        <title>The emerging biofuel crop Camelina sativa retains a highly undifferentiated hexaploid genome structure.</title>
        <authorList>
            <person name="Kagale S."/>
            <person name="Koh C."/>
            <person name="Nixon J."/>
            <person name="Bollina V."/>
            <person name="Clarke W.E."/>
            <person name="Tuteja R."/>
            <person name="Spillane C."/>
            <person name="Robinson S.J."/>
            <person name="Links M.G."/>
            <person name="Clarke C."/>
            <person name="Higgins E.E."/>
            <person name="Huebert T."/>
            <person name="Sharpe A.G."/>
            <person name="Parkin I.A."/>
        </authorList>
    </citation>
    <scope>NUCLEOTIDE SEQUENCE [LARGE SCALE GENOMIC DNA]</scope>
    <source>
        <strain evidence="8">cv. DH55</strain>
    </source>
</reference>
<feature type="compositionally biased region" description="Polar residues" evidence="6">
    <location>
        <begin position="192"/>
        <end position="201"/>
    </location>
</feature>
<evidence type="ECO:0000313" key="9">
    <source>
        <dbReference type="RefSeq" id="XP_010433119.1"/>
    </source>
</evidence>
<dbReference type="PRINTS" id="PR00404">
    <property type="entry name" value="MADSDOMAIN"/>
</dbReference>
<keyword evidence="8" id="KW-1185">Reference proteome</keyword>
<dbReference type="InterPro" id="IPR036879">
    <property type="entry name" value="TF_MADSbox_sf"/>
</dbReference>
<comment type="subcellular location">
    <subcellularLocation>
        <location evidence="1">Nucleus</location>
    </subcellularLocation>
</comment>
<protein>
    <submittedName>
        <fullName evidence="9">Agamous-like MADS-box protein AGL80 isoform X1</fullName>
    </submittedName>
</protein>
<feature type="compositionally biased region" description="Low complexity" evidence="6">
    <location>
        <begin position="299"/>
        <end position="327"/>
    </location>
</feature>
<dbReference type="Pfam" id="PF00319">
    <property type="entry name" value="SRF-TF"/>
    <property type="match status" value="1"/>
</dbReference>
<sequence>MTRKKVKLAFITNDSSRKATFKKRKKGLMKKVNELSTLCGISACAIIYSPYDSNPEVWPSNSGVQRIVSEFRTLPEMDQQKKMVDQETFLRQRIAKASDHLRRQRKDNRELEMTEVMFQCLLGNMGMFHMNIMDLNDLGFLIEQYLKDINRRFEILQSSGMEIGESSNAAGVVETPPMEIMASTTPPTTTTNDQAGSSSSPLAAFLNPLQQQQQQHQQFLYPSSPHVGLYEQPPSLNLNLNPNYSQNQQQWFMEMTHHQPEPLNYAVDDEQRGFLFMDDNHHDHHQPQHQHDQQILGDSSTVSTTVVTSSSTIPVTNPSPTNNTWFR</sequence>
<gene>
    <name evidence="9" type="primary">LOC104717240</name>
</gene>
<dbReference type="InterPro" id="IPR002100">
    <property type="entry name" value="TF_MADSbox"/>
</dbReference>
<keyword evidence="3" id="KW-0238">DNA-binding</keyword>
<keyword evidence="4" id="KW-0804">Transcription</keyword>
<feature type="region of interest" description="Disordered" evidence="6">
    <location>
        <begin position="281"/>
        <end position="327"/>
    </location>
</feature>
<dbReference type="SUPFAM" id="SSF55455">
    <property type="entry name" value="SRF-like"/>
    <property type="match status" value="1"/>
</dbReference>